<keyword evidence="2" id="KW-0964">Secreted</keyword>
<evidence type="ECO:0000256" key="4">
    <source>
        <dbReference type="ARBA" id="ARBA00022737"/>
    </source>
</evidence>
<dbReference type="PANTHER" id="PTHR22906">
    <property type="entry name" value="PROPERDIN"/>
    <property type="match status" value="1"/>
</dbReference>
<feature type="region of interest" description="Disordered" evidence="6">
    <location>
        <begin position="484"/>
        <end position="549"/>
    </location>
</feature>
<dbReference type="Pfam" id="PF00090">
    <property type="entry name" value="TSP_1"/>
    <property type="match status" value="2"/>
</dbReference>
<dbReference type="Gene3D" id="2.20.100.10">
    <property type="entry name" value="Thrombospondin type-1 (TSP1) repeat"/>
    <property type="match status" value="2"/>
</dbReference>
<feature type="signal peptide" evidence="7">
    <location>
        <begin position="1"/>
        <end position="19"/>
    </location>
</feature>
<comment type="caution">
    <text evidence="8">The sequence shown here is derived from an EMBL/GenBank/DDBJ whole genome shotgun (WGS) entry which is preliminary data.</text>
</comment>
<comment type="subcellular location">
    <subcellularLocation>
        <location evidence="1">Secreted</location>
    </subcellularLocation>
</comment>
<evidence type="ECO:0000256" key="3">
    <source>
        <dbReference type="ARBA" id="ARBA00022729"/>
    </source>
</evidence>
<feature type="compositionally biased region" description="Pro residues" evidence="6">
    <location>
        <begin position="521"/>
        <end position="536"/>
    </location>
</feature>
<gene>
    <name evidence="8" type="ORF">CVLEPA_LOCUS18470</name>
</gene>
<sequence>MKKMILFLSICSFIAVTTAQDCEAHDTLRSGSCPFRSTRDLPLLECQDLCDDTAPIITPDQCGDYKHCCGNGTHCFQKVKPPPAGAVDNGKDAEESVQTALLGELTGTIAPRFLSVGPPNIIPGVPFPGCVPNVPSGGFPVSIAFPGYGGPGANPFGPSIPGPPVPPPPGNFYGGSNPFTPGFNPLLPPIGYPPVQLPNVCPQFPNNCKPNCRNPDFSPLVDVPYCQRIPCSPSDPLLDQDFAKCIRQPGCSFDYELFQYRRYLQHGVLAGVPVCHLTIRHPVFHRRAAEYVQQHGSWNPLLTKCLINEYREEIFGGSPGCYLVSMLEQFGQRAKSCGWRSIKESECYLSGCCWRTHPVFGPGCVSSVVPNQIKVRSGNDEQEESGFPSDRNLYGLPACLPFPSDATGPTFLDNYHICLKTGCAANVDINTYYQHLYQAGSGQLPFHLQQTYLDMIYGGQARPDNYQQVIKNILRSDPFSALTGGGGIPNLNPGTIPFSLPLDNDDDDDDSGSDPRFLNPGQPPSFPGFNPNPFPGAGPSGLSIFPPSPGAGFPNPYQPQCPFKPLNYPGLPPLKGKFDGCCDKPFCYIPRHQVRSSSSGITGYLSQWSKYGKCSVECGGGTQKRTRRCIGDGCEGRKPEVQTKVCNTKCCAKYRPWKPWQPCSQTRCGEGVQTRTRECYCGNNKVSNERCEGEDSETRTCSICACPTYQYTDWGTCDGDCCNGFHTRTRTCSNMGTCPQAASWCAPKVERESCPLFCDSWKLQASGSCNQQTCLSEPRCEADDGSPGNCCNPAEKGRGNRCCEGRCWVFCFGR</sequence>
<evidence type="ECO:0000256" key="1">
    <source>
        <dbReference type="ARBA" id="ARBA00004613"/>
    </source>
</evidence>
<evidence type="ECO:0000256" key="5">
    <source>
        <dbReference type="ARBA" id="ARBA00023157"/>
    </source>
</evidence>
<keyword evidence="3 7" id="KW-0732">Signal</keyword>
<dbReference type="SUPFAM" id="SSF82895">
    <property type="entry name" value="TSP-1 type 1 repeat"/>
    <property type="match status" value="2"/>
</dbReference>
<evidence type="ECO:0000256" key="6">
    <source>
        <dbReference type="SAM" id="MobiDB-lite"/>
    </source>
</evidence>
<dbReference type="PROSITE" id="PS50092">
    <property type="entry name" value="TSP1"/>
    <property type="match status" value="2"/>
</dbReference>
<dbReference type="PANTHER" id="PTHR22906:SF43">
    <property type="entry name" value="PROPERDIN"/>
    <property type="match status" value="1"/>
</dbReference>
<name>A0ABP0G7D6_CLALP</name>
<dbReference type="Proteomes" id="UP001642483">
    <property type="component" value="Unassembled WGS sequence"/>
</dbReference>
<dbReference type="InterPro" id="IPR036383">
    <property type="entry name" value="TSP1_rpt_sf"/>
</dbReference>
<protein>
    <submittedName>
        <fullName evidence="8">Uncharacterized protein</fullName>
    </submittedName>
</protein>
<evidence type="ECO:0000256" key="7">
    <source>
        <dbReference type="SAM" id="SignalP"/>
    </source>
</evidence>
<dbReference type="InterPro" id="IPR000884">
    <property type="entry name" value="TSP1_rpt"/>
</dbReference>
<evidence type="ECO:0000313" key="8">
    <source>
        <dbReference type="EMBL" id="CAK8686549.1"/>
    </source>
</evidence>
<dbReference type="SMART" id="SM00209">
    <property type="entry name" value="TSP1"/>
    <property type="match status" value="3"/>
</dbReference>
<proteinExistence type="predicted"/>
<keyword evidence="4" id="KW-0677">Repeat</keyword>
<organism evidence="8 9">
    <name type="scientific">Clavelina lepadiformis</name>
    <name type="common">Light-bulb sea squirt</name>
    <name type="synonym">Ascidia lepadiformis</name>
    <dbReference type="NCBI Taxonomy" id="159417"/>
    <lineage>
        <taxon>Eukaryota</taxon>
        <taxon>Metazoa</taxon>
        <taxon>Chordata</taxon>
        <taxon>Tunicata</taxon>
        <taxon>Ascidiacea</taxon>
        <taxon>Aplousobranchia</taxon>
        <taxon>Clavelinidae</taxon>
        <taxon>Clavelina</taxon>
    </lineage>
</organism>
<feature type="chain" id="PRO_5045666063" evidence="7">
    <location>
        <begin position="20"/>
        <end position="814"/>
    </location>
</feature>
<accession>A0ABP0G7D6</accession>
<evidence type="ECO:0000313" key="9">
    <source>
        <dbReference type="Proteomes" id="UP001642483"/>
    </source>
</evidence>
<reference evidence="8 9" key="1">
    <citation type="submission" date="2024-02" db="EMBL/GenBank/DDBJ databases">
        <authorList>
            <person name="Daric V."/>
            <person name="Darras S."/>
        </authorList>
    </citation>
    <scope>NUCLEOTIDE SEQUENCE [LARGE SCALE GENOMIC DNA]</scope>
</reference>
<dbReference type="EMBL" id="CAWYQH010000102">
    <property type="protein sequence ID" value="CAK8686549.1"/>
    <property type="molecule type" value="Genomic_DNA"/>
</dbReference>
<dbReference type="InterPro" id="IPR052065">
    <property type="entry name" value="Compl_asym_regulator"/>
</dbReference>
<keyword evidence="5" id="KW-1015">Disulfide bond</keyword>
<evidence type="ECO:0000256" key="2">
    <source>
        <dbReference type="ARBA" id="ARBA00022525"/>
    </source>
</evidence>
<feature type="compositionally biased region" description="Acidic residues" evidence="6">
    <location>
        <begin position="503"/>
        <end position="512"/>
    </location>
</feature>
<keyword evidence="9" id="KW-1185">Reference proteome</keyword>